<dbReference type="PANTHER" id="PTHR43537:SF24">
    <property type="entry name" value="GLUCONATE OPERON TRANSCRIPTIONAL REPRESSOR"/>
    <property type="match status" value="1"/>
</dbReference>
<dbReference type="PROSITE" id="PS50949">
    <property type="entry name" value="HTH_GNTR"/>
    <property type="match status" value="1"/>
</dbReference>
<dbReference type="SUPFAM" id="SSF46785">
    <property type="entry name" value="Winged helix' DNA-binding domain"/>
    <property type="match status" value="1"/>
</dbReference>
<comment type="caution">
    <text evidence="5">The sequence shown here is derived from an EMBL/GenBank/DDBJ whole genome shotgun (WGS) entry which is preliminary data.</text>
</comment>
<keyword evidence="6" id="KW-1185">Reference proteome</keyword>
<dbReference type="SMART" id="SM00895">
    <property type="entry name" value="FCD"/>
    <property type="match status" value="1"/>
</dbReference>
<dbReference type="Proteomes" id="UP000235659">
    <property type="component" value="Unassembled WGS sequence"/>
</dbReference>
<evidence type="ECO:0000256" key="2">
    <source>
        <dbReference type="ARBA" id="ARBA00023125"/>
    </source>
</evidence>
<dbReference type="InterPro" id="IPR000524">
    <property type="entry name" value="Tscrpt_reg_HTH_GntR"/>
</dbReference>
<organism evidence="5 6">
    <name type="scientific">Paraburkholderia rhynchosiae</name>
    <dbReference type="NCBI Taxonomy" id="487049"/>
    <lineage>
        <taxon>Bacteria</taxon>
        <taxon>Pseudomonadati</taxon>
        <taxon>Pseudomonadota</taxon>
        <taxon>Betaproteobacteria</taxon>
        <taxon>Burkholderiales</taxon>
        <taxon>Burkholderiaceae</taxon>
        <taxon>Paraburkholderia</taxon>
    </lineage>
</organism>
<dbReference type="SMART" id="SM00345">
    <property type="entry name" value="HTH_GNTR"/>
    <property type="match status" value="1"/>
</dbReference>
<keyword evidence="2" id="KW-0238">DNA-binding</keyword>
<evidence type="ECO:0000256" key="1">
    <source>
        <dbReference type="ARBA" id="ARBA00023015"/>
    </source>
</evidence>
<dbReference type="Gene3D" id="1.20.120.530">
    <property type="entry name" value="GntR ligand-binding domain-like"/>
    <property type="match status" value="1"/>
</dbReference>
<dbReference type="Gene3D" id="1.10.10.10">
    <property type="entry name" value="Winged helix-like DNA-binding domain superfamily/Winged helix DNA-binding domain"/>
    <property type="match status" value="1"/>
</dbReference>
<dbReference type="Pfam" id="PF00392">
    <property type="entry name" value="GntR"/>
    <property type="match status" value="1"/>
</dbReference>
<dbReference type="PANTHER" id="PTHR43537">
    <property type="entry name" value="TRANSCRIPTIONAL REGULATOR, GNTR FAMILY"/>
    <property type="match status" value="1"/>
</dbReference>
<dbReference type="PRINTS" id="PR00035">
    <property type="entry name" value="HTHGNTR"/>
</dbReference>
<evidence type="ECO:0000259" key="4">
    <source>
        <dbReference type="PROSITE" id="PS50949"/>
    </source>
</evidence>
<sequence length="248" mass="27653">MRYYGIPKTSLPSSLLGDLAMIEQMRVDRSAPTLRELTLEKLRDAISQGFYRPGDRLIERTLCDQLGVSRTVVREVLRHLETEGLVETVAHSGPIVARLDPEQVQEIYEIRALLESEAARACAQLATPALMKQLREIRKEIEDAFDESDFRRVLAYTERFYEAMFAGGHKLMMHQVVKSLNGRINQLRSVTISSPGRGAESNREMNRLLSAIAKKDGDAAAAASLEHVRRAASIAMAALAEQESDQSA</sequence>
<dbReference type="InterPro" id="IPR036388">
    <property type="entry name" value="WH-like_DNA-bd_sf"/>
</dbReference>
<accession>A0ABX4V0W1</accession>
<protein>
    <submittedName>
        <fullName evidence="5">GntR family transcriptional regulator</fullName>
    </submittedName>
</protein>
<name>A0ABX4V0W1_9BURK</name>
<evidence type="ECO:0000313" key="6">
    <source>
        <dbReference type="Proteomes" id="UP000235659"/>
    </source>
</evidence>
<dbReference type="EMBL" id="PNXY01000031">
    <property type="protein sequence ID" value="PMS25116.1"/>
    <property type="molecule type" value="Genomic_DNA"/>
</dbReference>
<evidence type="ECO:0000313" key="5">
    <source>
        <dbReference type="EMBL" id="PMS25116.1"/>
    </source>
</evidence>
<reference evidence="5 6" key="1">
    <citation type="submission" date="2018-01" db="EMBL/GenBank/DDBJ databases">
        <title>Whole genome analyses suggest that Burkholderia sensu lato contains two further novel genera in the rhizoxinica-symbiotica group Mycetohabitans gen. nov., and Trinickia gen. nov.: implications for the evolution of diazotrophy and nodulation in the Burkholderiaceae.</title>
        <authorList>
            <person name="Estrada-de los Santos P."/>
            <person name="Palmer M."/>
            <person name="Chavez-Ramirez B."/>
            <person name="Beukes C."/>
            <person name="Steenkamp E.T."/>
            <person name="Hirsch A.M."/>
            <person name="Manyaka P."/>
            <person name="Maluk M."/>
            <person name="Lafos M."/>
            <person name="Crook M."/>
            <person name="Gross E."/>
            <person name="Simon M.F."/>
            <person name="Bueno dos Reis Junior F."/>
            <person name="Poole P.S."/>
            <person name="Venter S.N."/>
            <person name="James E.K."/>
        </authorList>
    </citation>
    <scope>NUCLEOTIDE SEQUENCE [LARGE SCALE GENOMIC DNA]</scope>
    <source>
        <strain evidence="5 6">WSM 3937</strain>
    </source>
</reference>
<keyword evidence="3" id="KW-0804">Transcription</keyword>
<keyword evidence="1" id="KW-0805">Transcription regulation</keyword>
<dbReference type="InterPro" id="IPR008920">
    <property type="entry name" value="TF_FadR/GntR_C"/>
</dbReference>
<evidence type="ECO:0000256" key="3">
    <source>
        <dbReference type="ARBA" id="ARBA00023163"/>
    </source>
</evidence>
<dbReference type="InterPro" id="IPR011711">
    <property type="entry name" value="GntR_C"/>
</dbReference>
<dbReference type="InterPro" id="IPR036390">
    <property type="entry name" value="WH_DNA-bd_sf"/>
</dbReference>
<dbReference type="SUPFAM" id="SSF48008">
    <property type="entry name" value="GntR ligand-binding domain-like"/>
    <property type="match status" value="1"/>
</dbReference>
<feature type="domain" description="HTH gntR-type" evidence="4">
    <location>
        <begin position="32"/>
        <end position="99"/>
    </location>
</feature>
<dbReference type="CDD" id="cd07377">
    <property type="entry name" value="WHTH_GntR"/>
    <property type="match status" value="1"/>
</dbReference>
<proteinExistence type="predicted"/>
<dbReference type="Pfam" id="PF07729">
    <property type="entry name" value="FCD"/>
    <property type="match status" value="1"/>
</dbReference>
<gene>
    <name evidence="5" type="ORF">C0Z16_29885</name>
</gene>